<evidence type="ECO:0000256" key="2">
    <source>
        <dbReference type="ARBA" id="ARBA00008226"/>
    </source>
</evidence>
<evidence type="ECO:0000256" key="9">
    <source>
        <dbReference type="ARBA" id="ARBA00023146"/>
    </source>
</evidence>
<dbReference type="GO" id="GO:0005524">
    <property type="term" value="F:ATP binding"/>
    <property type="evidence" value="ECO:0007669"/>
    <property type="project" value="UniProtKB-UniRule"/>
</dbReference>
<keyword evidence="14" id="KW-1185">Reference proteome</keyword>
<dbReference type="HAMAP" id="MF_00255">
    <property type="entry name" value="Gly_tRNA_synth_beta"/>
    <property type="match status" value="1"/>
</dbReference>
<evidence type="ECO:0000259" key="12">
    <source>
        <dbReference type="SMART" id="SM00836"/>
    </source>
</evidence>
<evidence type="ECO:0000256" key="4">
    <source>
        <dbReference type="ARBA" id="ARBA00022490"/>
    </source>
</evidence>
<dbReference type="GO" id="GO:0004814">
    <property type="term" value="F:arginine-tRNA ligase activity"/>
    <property type="evidence" value="ECO:0007669"/>
    <property type="project" value="InterPro"/>
</dbReference>
<comment type="subunit">
    <text evidence="3 11">Tetramer of two alpha and two beta subunits.</text>
</comment>
<dbReference type="Proteomes" id="UP001204445">
    <property type="component" value="Unassembled WGS sequence"/>
</dbReference>
<accession>A0AAE3HLH7</accession>
<comment type="similarity">
    <text evidence="2 11">Belongs to the class-II aminoacyl-tRNA synthetase family.</text>
</comment>
<dbReference type="PRINTS" id="PR01045">
    <property type="entry name" value="TRNASYNTHGB"/>
</dbReference>
<reference evidence="13" key="1">
    <citation type="submission" date="2022-08" db="EMBL/GenBank/DDBJ databases">
        <title>Genomic Encyclopedia of Type Strains, Phase III (KMG-III): the genomes of soil and plant-associated and newly described type strains.</title>
        <authorList>
            <person name="Whitman W."/>
        </authorList>
    </citation>
    <scope>NUCLEOTIDE SEQUENCE</scope>
    <source>
        <strain evidence="13">HMT 1</strain>
    </source>
</reference>
<proteinExistence type="inferred from homology"/>
<comment type="caution">
    <text evidence="13">The sequence shown here is derived from an EMBL/GenBank/DDBJ whole genome shotgun (WGS) entry which is preliminary data.</text>
</comment>
<dbReference type="GO" id="GO:0005829">
    <property type="term" value="C:cytosol"/>
    <property type="evidence" value="ECO:0007669"/>
    <property type="project" value="TreeGrafter"/>
</dbReference>
<keyword evidence="8 11" id="KW-0648">Protein biosynthesis</keyword>
<comment type="subcellular location">
    <subcellularLocation>
        <location evidence="1 11">Cytoplasm</location>
    </subcellularLocation>
</comment>
<feature type="domain" description="DALR anticodon binding" evidence="12">
    <location>
        <begin position="592"/>
        <end position="694"/>
    </location>
</feature>
<keyword evidence="9 11" id="KW-0030">Aminoacyl-tRNA synthetase</keyword>
<gene>
    <name evidence="11" type="primary">glyS</name>
    <name evidence="13" type="ORF">J2T55_001444</name>
</gene>
<evidence type="ECO:0000256" key="5">
    <source>
        <dbReference type="ARBA" id="ARBA00022598"/>
    </source>
</evidence>
<dbReference type="PANTHER" id="PTHR30075">
    <property type="entry name" value="GLYCYL-TRNA SYNTHETASE"/>
    <property type="match status" value="1"/>
</dbReference>
<keyword evidence="6 11" id="KW-0547">Nucleotide-binding</keyword>
<dbReference type="NCBIfam" id="TIGR00211">
    <property type="entry name" value="glyS"/>
    <property type="match status" value="1"/>
</dbReference>
<dbReference type="InterPro" id="IPR015944">
    <property type="entry name" value="Gly-tRNA-synth_bsu"/>
</dbReference>
<evidence type="ECO:0000256" key="3">
    <source>
        <dbReference type="ARBA" id="ARBA00011209"/>
    </source>
</evidence>
<dbReference type="PANTHER" id="PTHR30075:SF2">
    <property type="entry name" value="GLYCINE--TRNA LIGASE, CHLOROPLASTIC_MITOCHONDRIAL 2"/>
    <property type="match status" value="1"/>
</dbReference>
<organism evidence="13 14">
    <name type="scientific">Methylohalomonas lacus</name>
    <dbReference type="NCBI Taxonomy" id="398773"/>
    <lineage>
        <taxon>Bacteria</taxon>
        <taxon>Pseudomonadati</taxon>
        <taxon>Pseudomonadota</taxon>
        <taxon>Gammaproteobacteria</taxon>
        <taxon>Methylohalomonadales</taxon>
        <taxon>Methylohalomonadaceae</taxon>
        <taxon>Methylohalomonas</taxon>
    </lineage>
</organism>
<dbReference type="SUPFAM" id="SSF109604">
    <property type="entry name" value="HD-domain/PDEase-like"/>
    <property type="match status" value="1"/>
</dbReference>
<evidence type="ECO:0000313" key="14">
    <source>
        <dbReference type="Proteomes" id="UP001204445"/>
    </source>
</evidence>
<dbReference type="Pfam" id="PF02092">
    <property type="entry name" value="tRNA_synt_2f"/>
    <property type="match status" value="1"/>
</dbReference>
<sequence length="695" mass="76340">MSARQPDLLVEIGTEELPPRALASLAVEFHDRLQAILGDELKLHDTGAGKSRYFYSPRRLSVIIEGLRPQQPDRQVEKYGPALNIAYDDAGQPTRAATGFARSCNTTVDQLQEKDGKLYFAITEPGKPAGELIPSAINDALARLPIPKRMRWGNGTHEFVRPVHWLVVLLGEQLIDCELLGIKSDRFTRGHRYHQPEPIELASAADYVSALQQGRVWLNDSEQQLNQVISEKVAILAEQVGGQALNSAPDSDLVAEVAALVEWPVPLRGEFDPQFLELPEEVLIATLEDQQRYFAIREHDTGKLLPYFITVANIESLDPEQVRKGNERVIVPRLSDAMFFWQTDRAQTLASRMPALDSMTFQKRLGSLGDKMKRVAELAATIATDIGGDADKARRAAALAKCDLVTQMVGEFPELQGVAGGYLATHDGEDAEVACAIGEQYRPRYAGDALPQTASGRALAIADKIDTLVGIFAIGQAPTGEKDPFALRRAALGVLRIIIEGELNLDLKATLATAAEQFADDIDAETALTPVFEFMMERLRRYYLDNGVSSDSFEAVLACQPTRPLEFHQRLLAVQDFRQLAAADSLAAANKRIGNLLKQADGVATTLDAAVLEDASEKHLAAQLEQLQREIEPLLATNQYAAALTALAGLRDSVDAFFDNVMVMCDDPELRSNRIALLASLSAQFRRIADISRLQ</sequence>
<evidence type="ECO:0000256" key="10">
    <source>
        <dbReference type="ARBA" id="ARBA00047937"/>
    </source>
</evidence>
<keyword evidence="4 11" id="KW-0963">Cytoplasm</keyword>
<evidence type="ECO:0000256" key="8">
    <source>
        <dbReference type="ARBA" id="ARBA00022917"/>
    </source>
</evidence>
<evidence type="ECO:0000256" key="6">
    <source>
        <dbReference type="ARBA" id="ARBA00022741"/>
    </source>
</evidence>
<evidence type="ECO:0000256" key="7">
    <source>
        <dbReference type="ARBA" id="ARBA00022840"/>
    </source>
</evidence>
<dbReference type="GO" id="GO:0006426">
    <property type="term" value="P:glycyl-tRNA aminoacylation"/>
    <property type="evidence" value="ECO:0007669"/>
    <property type="project" value="UniProtKB-UniRule"/>
</dbReference>
<dbReference type="GO" id="GO:0004820">
    <property type="term" value="F:glycine-tRNA ligase activity"/>
    <property type="evidence" value="ECO:0007669"/>
    <property type="project" value="UniProtKB-UniRule"/>
</dbReference>
<keyword evidence="5 11" id="KW-0436">Ligase</keyword>
<keyword evidence="7 11" id="KW-0067">ATP-binding</keyword>
<protein>
    <recommendedName>
        <fullName evidence="11">Glycine--tRNA ligase beta subunit</fullName>
        <ecNumber evidence="11">6.1.1.14</ecNumber>
    </recommendedName>
    <alternativeName>
        <fullName evidence="11">Glycyl-tRNA synthetase beta subunit</fullName>
        <shortName evidence="11">GlyRS</shortName>
    </alternativeName>
</protein>
<evidence type="ECO:0000256" key="11">
    <source>
        <dbReference type="HAMAP-Rule" id="MF_00255"/>
    </source>
</evidence>
<dbReference type="SMART" id="SM00836">
    <property type="entry name" value="DALR_1"/>
    <property type="match status" value="1"/>
</dbReference>
<dbReference type="RefSeq" id="WP_259055180.1">
    <property type="nucleotide sequence ID" value="NZ_JANUCT010000008.1"/>
</dbReference>
<dbReference type="Pfam" id="PF05746">
    <property type="entry name" value="DALR_1"/>
    <property type="match status" value="1"/>
</dbReference>
<dbReference type="PROSITE" id="PS50861">
    <property type="entry name" value="AA_TRNA_LIGASE_II_GLYAB"/>
    <property type="match status" value="1"/>
</dbReference>
<comment type="catalytic activity">
    <reaction evidence="10 11">
        <text>tRNA(Gly) + glycine + ATP = glycyl-tRNA(Gly) + AMP + diphosphate</text>
        <dbReference type="Rhea" id="RHEA:16013"/>
        <dbReference type="Rhea" id="RHEA-COMP:9664"/>
        <dbReference type="Rhea" id="RHEA-COMP:9683"/>
        <dbReference type="ChEBI" id="CHEBI:30616"/>
        <dbReference type="ChEBI" id="CHEBI:33019"/>
        <dbReference type="ChEBI" id="CHEBI:57305"/>
        <dbReference type="ChEBI" id="CHEBI:78442"/>
        <dbReference type="ChEBI" id="CHEBI:78522"/>
        <dbReference type="ChEBI" id="CHEBI:456215"/>
        <dbReference type="EC" id="6.1.1.14"/>
    </reaction>
</comment>
<dbReference type="AlphaFoldDB" id="A0AAE3HLH7"/>
<evidence type="ECO:0000256" key="1">
    <source>
        <dbReference type="ARBA" id="ARBA00004496"/>
    </source>
</evidence>
<dbReference type="GO" id="GO:0006420">
    <property type="term" value="P:arginyl-tRNA aminoacylation"/>
    <property type="evidence" value="ECO:0007669"/>
    <property type="project" value="InterPro"/>
</dbReference>
<evidence type="ECO:0000313" key="13">
    <source>
        <dbReference type="EMBL" id="MCS3903423.1"/>
    </source>
</evidence>
<dbReference type="InterPro" id="IPR006194">
    <property type="entry name" value="Gly-tRNA-synth_heterodimer"/>
</dbReference>
<dbReference type="EC" id="6.1.1.14" evidence="11"/>
<name>A0AAE3HLH7_9GAMM</name>
<dbReference type="InterPro" id="IPR008909">
    <property type="entry name" value="DALR_anticod-bd"/>
</dbReference>
<dbReference type="EMBL" id="JANUCT010000008">
    <property type="protein sequence ID" value="MCS3903423.1"/>
    <property type="molecule type" value="Genomic_DNA"/>
</dbReference>